<dbReference type="VEuPathDB" id="FungiDB:AMAG_10708"/>
<dbReference type="OrthoDB" id="10376623at2759"/>
<gene>
    <name evidence="1" type="ORF">AMAG_10708</name>
</gene>
<keyword evidence="2" id="KW-1185">Reference proteome</keyword>
<reference evidence="2" key="2">
    <citation type="submission" date="2009-11" db="EMBL/GenBank/DDBJ databases">
        <title>The Genome Sequence of Allomyces macrogynus strain ATCC 38327.</title>
        <authorList>
            <consortium name="The Broad Institute Genome Sequencing Platform"/>
            <person name="Russ C."/>
            <person name="Cuomo C."/>
            <person name="Shea T."/>
            <person name="Young S.K."/>
            <person name="Zeng Q."/>
            <person name="Koehrsen M."/>
            <person name="Haas B."/>
            <person name="Borodovsky M."/>
            <person name="Guigo R."/>
            <person name="Alvarado L."/>
            <person name="Berlin A."/>
            <person name="Borenstein D."/>
            <person name="Chen Z."/>
            <person name="Engels R."/>
            <person name="Freedman E."/>
            <person name="Gellesch M."/>
            <person name="Goldberg J."/>
            <person name="Griggs A."/>
            <person name="Gujja S."/>
            <person name="Heiman D."/>
            <person name="Hepburn T."/>
            <person name="Howarth C."/>
            <person name="Jen D."/>
            <person name="Larson L."/>
            <person name="Lewis B."/>
            <person name="Mehta T."/>
            <person name="Park D."/>
            <person name="Pearson M."/>
            <person name="Roberts A."/>
            <person name="Saif S."/>
            <person name="Shenoy N."/>
            <person name="Sisk P."/>
            <person name="Stolte C."/>
            <person name="Sykes S."/>
            <person name="Walk T."/>
            <person name="White J."/>
            <person name="Yandava C."/>
            <person name="Burger G."/>
            <person name="Gray M.W."/>
            <person name="Holland P.W.H."/>
            <person name="King N."/>
            <person name="Lang F.B.F."/>
            <person name="Roger A.J."/>
            <person name="Ruiz-Trillo I."/>
            <person name="Lander E."/>
            <person name="Nusbaum C."/>
        </authorList>
    </citation>
    <scope>NUCLEOTIDE SEQUENCE [LARGE SCALE GENOMIC DNA]</scope>
    <source>
        <strain evidence="2">ATCC 38327</strain>
    </source>
</reference>
<organism evidence="1 2">
    <name type="scientific">Allomyces macrogynus (strain ATCC 38327)</name>
    <name type="common">Allomyces javanicus var. macrogynus</name>
    <dbReference type="NCBI Taxonomy" id="578462"/>
    <lineage>
        <taxon>Eukaryota</taxon>
        <taxon>Fungi</taxon>
        <taxon>Fungi incertae sedis</taxon>
        <taxon>Blastocladiomycota</taxon>
        <taxon>Blastocladiomycetes</taxon>
        <taxon>Blastocladiales</taxon>
        <taxon>Blastocladiaceae</taxon>
        <taxon>Allomyces</taxon>
    </lineage>
</organism>
<dbReference type="Gene3D" id="3.80.10.10">
    <property type="entry name" value="Ribonuclease Inhibitor"/>
    <property type="match status" value="1"/>
</dbReference>
<dbReference type="AlphaFoldDB" id="A0A0L0SR94"/>
<reference evidence="1 2" key="1">
    <citation type="submission" date="2009-11" db="EMBL/GenBank/DDBJ databases">
        <title>Annotation of Allomyces macrogynus ATCC 38327.</title>
        <authorList>
            <consortium name="The Broad Institute Genome Sequencing Platform"/>
            <person name="Russ C."/>
            <person name="Cuomo C."/>
            <person name="Burger G."/>
            <person name="Gray M.W."/>
            <person name="Holland P.W.H."/>
            <person name="King N."/>
            <person name="Lang F.B.F."/>
            <person name="Roger A.J."/>
            <person name="Ruiz-Trillo I."/>
            <person name="Young S.K."/>
            <person name="Zeng Q."/>
            <person name="Gargeya S."/>
            <person name="Fitzgerald M."/>
            <person name="Haas B."/>
            <person name="Abouelleil A."/>
            <person name="Alvarado L."/>
            <person name="Arachchi H.M."/>
            <person name="Berlin A."/>
            <person name="Chapman S.B."/>
            <person name="Gearin G."/>
            <person name="Goldberg J."/>
            <person name="Griggs A."/>
            <person name="Gujja S."/>
            <person name="Hansen M."/>
            <person name="Heiman D."/>
            <person name="Howarth C."/>
            <person name="Larimer J."/>
            <person name="Lui A."/>
            <person name="MacDonald P.J.P."/>
            <person name="McCowen C."/>
            <person name="Montmayeur A."/>
            <person name="Murphy C."/>
            <person name="Neiman D."/>
            <person name="Pearson M."/>
            <person name="Priest M."/>
            <person name="Roberts A."/>
            <person name="Saif S."/>
            <person name="Shea T."/>
            <person name="Sisk P."/>
            <person name="Stolte C."/>
            <person name="Sykes S."/>
            <person name="Wortman J."/>
            <person name="Nusbaum C."/>
            <person name="Birren B."/>
        </authorList>
    </citation>
    <scope>NUCLEOTIDE SEQUENCE [LARGE SCALE GENOMIC DNA]</scope>
    <source>
        <strain evidence="1 2">ATCC 38327</strain>
    </source>
</reference>
<dbReference type="InterPro" id="IPR032675">
    <property type="entry name" value="LRR_dom_sf"/>
</dbReference>
<accession>A0A0L0SR94</accession>
<dbReference type="EMBL" id="GG745346">
    <property type="protein sequence ID" value="KNE65043.1"/>
    <property type="molecule type" value="Genomic_DNA"/>
</dbReference>
<dbReference type="Proteomes" id="UP000054350">
    <property type="component" value="Unassembled WGS sequence"/>
</dbReference>
<name>A0A0L0SR94_ALLM3</name>
<evidence type="ECO:0000313" key="2">
    <source>
        <dbReference type="Proteomes" id="UP000054350"/>
    </source>
</evidence>
<proteinExistence type="predicted"/>
<protein>
    <submittedName>
        <fullName evidence="1">Uncharacterized protein</fullName>
    </submittedName>
</protein>
<sequence>MFVTRDIVIPLRVEDLDLTPIASEDDALDIAKRIPLMVRSLQLWFHISLRVMQALALTPRPHLKKLILSGVRNDCDASMVAALDRILGPTVTELWLATTDERRMDGRALAPVFRERTPNVARLELLGFKMDKDGMAAIVNALPARSLCKLGVRVPNLSSDEIAELLLKRMDWRKLTIGFEESSDSIADKLKARGLWG</sequence>
<evidence type="ECO:0000313" key="1">
    <source>
        <dbReference type="EMBL" id="KNE65043.1"/>
    </source>
</evidence>